<keyword evidence="2" id="KW-1185">Reference proteome</keyword>
<organism evidence="1 2">
    <name type="scientific">Lepagella muris</name>
    <dbReference type="NCBI Taxonomy" id="3032870"/>
    <lineage>
        <taxon>Bacteria</taxon>
        <taxon>Pseudomonadati</taxon>
        <taxon>Bacteroidota</taxon>
        <taxon>Bacteroidia</taxon>
        <taxon>Bacteroidales</taxon>
        <taxon>Muribaculaceae</taxon>
        <taxon>Lepagella</taxon>
    </lineage>
</organism>
<name>A0AC61RAD2_9BACT</name>
<protein>
    <submittedName>
        <fullName evidence="1">Class I SAM-dependent methyltransferase</fullName>
    </submittedName>
</protein>
<sequence length="202" mass="22898">MSCGKQTNREFFNEMAENWDKITDVNPARISHILDIADLKPGDRVLDVGTGTGVLIPYLEERIGETGHIDAADISEEMLKRAAAKYPQYLNVDYLNIDVEEDTIDATYDCMMLYCMYPHLDRPFDTLEWLVKLNLNPGGRLVIAFPESKESINGIHRHNDGSVHSDHLIDGKVFASQLESLGLTVDYLEDNGEYYIVRIVKC</sequence>
<reference evidence="1" key="1">
    <citation type="submission" date="2019-04" db="EMBL/GenBank/DDBJ databases">
        <title>Microbes associate with the intestines of laboratory mice.</title>
        <authorList>
            <person name="Navarre W."/>
            <person name="Wong E."/>
            <person name="Huang K."/>
            <person name="Tropini C."/>
            <person name="Ng K."/>
            <person name="Yu B."/>
        </authorList>
    </citation>
    <scope>NUCLEOTIDE SEQUENCE</scope>
    <source>
        <strain evidence="1">NM04_E33</strain>
    </source>
</reference>
<dbReference type="EMBL" id="SRYB01000061">
    <property type="protein sequence ID" value="TGY75486.1"/>
    <property type="molecule type" value="Genomic_DNA"/>
</dbReference>
<evidence type="ECO:0000313" key="1">
    <source>
        <dbReference type="EMBL" id="TGY75486.1"/>
    </source>
</evidence>
<accession>A0AC61RAD2</accession>
<proteinExistence type="predicted"/>
<evidence type="ECO:0000313" key="2">
    <source>
        <dbReference type="Proteomes" id="UP000306319"/>
    </source>
</evidence>
<keyword evidence="1" id="KW-0489">Methyltransferase</keyword>
<gene>
    <name evidence="1" type="ORF">E5331_19905</name>
</gene>
<dbReference type="Proteomes" id="UP000306319">
    <property type="component" value="Unassembled WGS sequence"/>
</dbReference>
<keyword evidence="1" id="KW-0808">Transferase</keyword>
<comment type="caution">
    <text evidence="1">The sequence shown here is derived from an EMBL/GenBank/DDBJ whole genome shotgun (WGS) entry which is preliminary data.</text>
</comment>